<dbReference type="AlphaFoldDB" id="M2ALQ7"/>
<protein>
    <submittedName>
        <fullName evidence="1">Uncharacterized protein</fullName>
    </submittedName>
</protein>
<dbReference type="Proteomes" id="UP000011529">
    <property type="component" value="Unassembled WGS sequence"/>
</dbReference>
<keyword evidence="2" id="KW-1185">Reference proteome</keyword>
<gene>
    <name evidence="1" type="ORF">RE6C_05640</name>
</gene>
<sequence length="46" mass="5064">MVEFLSVTTVTGVRVGRLLPAVQAVREATRRMSCRDIFKQPANATS</sequence>
<dbReference type="EMBL" id="ANMO01000253">
    <property type="protein sequence ID" value="EMB13632.1"/>
    <property type="molecule type" value="Genomic_DNA"/>
</dbReference>
<dbReference type="PATRIC" id="fig|1263867.3.peg.6044"/>
<proteinExistence type="predicted"/>
<reference evidence="1" key="1">
    <citation type="submission" date="2012-11" db="EMBL/GenBank/DDBJ databases">
        <title>Permanent draft genomes of Rhodopirellula europaea strain SH398 and 6C.</title>
        <authorList>
            <person name="Richter M."/>
            <person name="Richter-Heitmann T."/>
            <person name="Frank C."/>
            <person name="Harder J."/>
            <person name="Glockner F.O."/>
        </authorList>
    </citation>
    <scope>NUCLEOTIDE SEQUENCE</scope>
    <source>
        <strain evidence="1">6C</strain>
    </source>
</reference>
<evidence type="ECO:0000313" key="1">
    <source>
        <dbReference type="EMBL" id="EMB13632.1"/>
    </source>
</evidence>
<reference evidence="1" key="2">
    <citation type="journal article" date="2013" name="Mar. Genomics">
        <title>Expression of sulfatases in Rhodopirellula baltica and the diversity of sulfatases in the genus Rhodopirellula.</title>
        <authorList>
            <person name="Wegner C.E."/>
            <person name="Richter-Heitmann T."/>
            <person name="Klindworth A."/>
            <person name="Klockow C."/>
            <person name="Richter M."/>
            <person name="Achstetter T."/>
            <person name="Glockner F.O."/>
            <person name="Harder J."/>
        </authorList>
    </citation>
    <scope>NUCLEOTIDE SEQUENCE [LARGE SCALE GENOMIC DNA]</scope>
    <source>
        <strain evidence="1">6C</strain>
    </source>
</reference>
<accession>M2ALQ7</accession>
<organism evidence="1 2">
    <name type="scientific">Rhodopirellula europaea 6C</name>
    <dbReference type="NCBI Taxonomy" id="1263867"/>
    <lineage>
        <taxon>Bacteria</taxon>
        <taxon>Pseudomonadati</taxon>
        <taxon>Planctomycetota</taxon>
        <taxon>Planctomycetia</taxon>
        <taxon>Pirellulales</taxon>
        <taxon>Pirellulaceae</taxon>
        <taxon>Rhodopirellula</taxon>
    </lineage>
</organism>
<comment type="caution">
    <text evidence="1">The sequence shown here is derived from an EMBL/GenBank/DDBJ whole genome shotgun (WGS) entry which is preliminary data.</text>
</comment>
<name>M2ALQ7_9BACT</name>
<evidence type="ECO:0000313" key="2">
    <source>
        <dbReference type="Proteomes" id="UP000011529"/>
    </source>
</evidence>